<feature type="domain" description="Amidohydrolase-related" evidence="2">
    <location>
        <begin position="156"/>
        <end position="384"/>
    </location>
</feature>
<keyword evidence="1" id="KW-0456">Lyase</keyword>
<dbReference type="InterPro" id="IPR006680">
    <property type="entry name" value="Amidohydro-rel"/>
</dbReference>
<dbReference type="Pfam" id="PF04909">
    <property type="entry name" value="Amidohydro_2"/>
    <property type="match status" value="1"/>
</dbReference>
<dbReference type="PANTHER" id="PTHR21240">
    <property type="entry name" value="2-AMINO-3-CARBOXYLMUCONATE-6-SEMIALDEHYDE DECARBOXYLASE"/>
    <property type="match status" value="1"/>
</dbReference>
<keyword evidence="4" id="KW-1185">Reference proteome</keyword>
<evidence type="ECO:0000313" key="3">
    <source>
        <dbReference type="EMBL" id="QFU77863.1"/>
    </source>
</evidence>
<evidence type="ECO:0000256" key="1">
    <source>
        <dbReference type="ARBA" id="ARBA00023239"/>
    </source>
</evidence>
<reference evidence="3 4" key="1">
    <citation type="submission" date="2019-02" db="EMBL/GenBank/DDBJ databases">
        <authorList>
            <person name="Li S.-H."/>
        </authorList>
    </citation>
    <scope>NUCLEOTIDE SEQUENCE [LARGE SCALE GENOMIC DNA]</scope>
    <source>
        <strain evidence="3 4">IMCC14385</strain>
    </source>
</reference>
<dbReference type="OrthoDB" id="1407586at2"/>
<dbReference type="AlphaFoldDB" id="A0A5P9NPS0"/>
<sequence>MAIPGCSDEPPHERYNQADRDLLRRQREQEQRSSGMSRFGPQVYRGYQGLSALPWFDLDEHGKLQCIDDSVPLAIDMHSHLGISVLLAPDINLQARTERTRHLLDCDAPNAPCRLDLDVYANANFTEEDERSMQRSTLAQGLWGSDMAATQTIPNLLAEMDAMRVKQSVVLPIKMGLPFGDNLTSRWLDAIDTAKVGDRLVAGLSVHPRGADRIQQLRSHAARGARVMKLHPTVQAFYPDDPDMMELYEEAQRLGIVLFFHGGRAGIEPESRQRYAMPRHYEAVLNEFPKLQVVLGHGGARDGSAMLEMAVRYENAWLGIHGQSISALDTMINRTGGERLLFGSDWPFYHIGMSLAKVLLVTEEKKRHAVRSRILQGNALELLPALAISQD</sequence>
<gene>
    <name evidence="3" type="ORF">EY643_11725</name>
</gene>
<dbReference type="GO" id="GO:0016787">
    <property type="term" value="F:hydrolase activity"/>
    <property type="evidence" value="ECO:0007669"/>
    <property type="project" value="UniProtKB-KW"/>
</dbReference>
<name>A0A5P9NPS0_9GAMM</name>
<evidence type="ECO:0000313" key="4">
    <source>
        <dbReference type="Proteomes" id="UP000326287"/>
    </source>
</evidence>
<dbReference type="CDD" id="cd01292">
    <property type="entry name" value="metallo-dependent_hydrolases"/>
    <property type="match status" value="1"/>
</dbReference>
<dbReference type="EMBL" id="CP036422">
    <property type="protein sequence ID" value="QFU77863.1"/>
    <property type="molecule type" value="Genomic_DNA"/>
</dbReference>
<keyword evidence="3" id="KW-0378">Hydrolase</keyword>
<evidence type="ECO:0000259" key="2">
    <source>
        <dbReference type="Pfam" id="PF04909"/>
    </source>
</evidence>
<dbReference type="Proteomes" id="UP000326287">
    <property type="component" value="Chromosome"/>
</dbReference>
<protein>
    <submittedName>
        <fullName evidence="3">Amidohydrolase</fullName>
    </submittedName>
</protein>
<dbReference type="KEGG" id="halc:EY643_11725"/>
<organism evidence="3 4">
    <name type="scientific">Halioglobus maricola</name>
    <dbReference type="NCBI Taxonomy" id="2601894"/>
    <lineage>
        <taxon>Bacteria</taxon>
        <taxon>Pseudomonadati</taxon>
        <taxon>Pseudomonadota</taxon>
        <taxon>Gammaproteobacteria</taxon>
        <taxon>Cellvibrionales</taxon>
        <taxon>Halieaceae</taxon>
        <taxon>Halioglobus</taxon>
    </lineage>
</organism>
<dbReference type="Gene3D" id="3.20.20.140">
    <property type="entry name" value="Metal-dependent hydrolases"/>
    <property type="match status" value="1"/>
</dbReference>
<dbReference type="SUPFAM" id="SSF51556">
    <property type="entry name" value="Metallo-dependent hydrolases"/>
    <property type="match status" value="1"/>
</dbReference>
<dbReference type="InterPro" id="IPR032466">
    <property type="entry name" value="Metal_Hydrolase"/>
</dbReference>
<proteinExistence type="predicted"/>
<dbReference type="InterPro" id="IPR032465">
    <property type="entry name" value="ACMSD"/>
</dbReference>
<accession>A0A5P9NPS0</accession>
<dbReference type="GO" id="GO:0016831">
    <property type="term" value="F:carboxy-lyase activity"/>
    <property type="evidence" value="ECO:0007669"/>
    <property type="project" value="InterPro"/>
</dbReference>